<dbReference type="Proteomes" id="UP000290288">
    <property type="component" value="Unassembled WGS sequence"/>
</dbReference>
<evidence type="ECO:0000313" key="2">
    <source>
        <dbReference type="Proteomes" id="UP000290288"/>
    </source>
</evidence>
<keyword evidence="2" id="KW-1185">Reference proteome</keyword>
<evidence type="ECO:0000313" key="1">
    <source>
        <dbReference type="EMBL" id="RXW15023.1"/>
    </source>
</evidence>
<proteinExistence type="predicted"/>
<accession>A0A4Q2D6F4</accession>
<organism evidence="1 2">
    <name type="scientific">Candolleomyces aberdarensis</name>
    <dbReference type="NCBI Taxonomy" id="2316362"/>
    <lineage>
        <taxon>Eukaryota</taxon>
        <taxon>Fungi</taxon>
        <taxon>Dikarya</taxon>
        <taxon>Basidiomycota</taxon>
        <taxon>Agaricomycotina</taxon>
        <taxon>Agaricomycetes</taxon>
        <taxon>Agaricomycetidae</taxon>
        <taxon>Agaricales</taxon>
        <taxon>Agaricineae</taxon>
        <taxon>Psathyrellaceae</taxon>
        <taxon>Candolleomyces</taxon>
    </lineage>
</organism>
<dbReference type="EMBL" id="SDEE01000610">
    <property type="protein sequence ID" value="RXW15023.1"/>
    <property type="molecule type" value="Genomic_DNA"/>
</dbReference>
<protein>
    <submittedName>
        <fullName evidence="1">Uncharacterized protein</fullName>
    </submittedName>
</protein>
<dbReference type="AlphaFoldDB" id="A0A4Q2D6F4"/>
<comment type="caution">
    <text evidence="1">The sequence shown here is derived from an EMBL/GenBank/DDBJ whole genome shotgun (WGS) entry which is preliminary data.</text>
</comment>
<name>A0A4Q2D6F4_9AGAR</name>
<reference evidence="1 2" key="1">
    <citation type="submission" date="2019-01" db="EMBL/GenBank/DDBJ databases">
        <title>Draft genome sequence of Psathyrella aberdarensis IHI B618.</title>
        <authorList>
            <person name="Buettner E."/>
            <person name="Kellner H."/>
        </authorList>
    </citation>
    <scope>NUCLEOTIDE SEQUENCE [LARGE SCALE GENOMIC DNA]</scope>
    <source>
        <strain evidence="1 2">IHI B618</strain>
    </source>
</reference>
<sequence length="186" mass="21484">MPPSEDKTAPYSFYHKSLFEFLEDGKRSGPLQVTFGHRHALYTTKYLDVCINKGFPNAPPAEQAELLDYFVDLDPFYEGSLLYSGDMHLLCDVEWWVRLFIAKQKFVKIRKAFIWAHRDKTLPLNVILRPESTSNLMNLRAPPGTGCSRRFYFSSALIPYHVLRLSTEGFSLSDSHIRPLLIEVRP</sequence>
<gene>
    <name evidence="1" type="ORF">EST38_g10831</name>
</gene>